<feature type="non-terminal residue" evidence="1">
    <location>
        <position position="100"/>
    </location>
</feature>
<name>A0AAN5DHC0_9BILA</name>
<comment type="caution">
    <text evidence="1">The sequence shown here is derived from an EMBL/GenBank/DDBJ whole genome shotgun (WGS) entry which is preliminary data.</text>
</comment>
<protein>
    <submittedName>
        <fullName evidence="1">Uncharacterized protein</fullName>
    </submittedName>
</protein>
<dbReference type="EMBL" id="BTRK01000006">
    <property type="protein sequence ID" value="GMR62185.1"/>
    <property type="molecule type" value="Genomic_DNA"/>
</dbReference>
<evidence type="ECO:0000313" key="1">
    <source>
        <dbReference type="EMBL" id="GMR62185.1"/>
    </source>
</evidence>
<sequence>MGQTVVVLEGGELGGDGVAVRVEFGDDGGRSASLDLLDLNLDGGGVLAGDEDLGDLAGGSLSFGGKRRDASLDLLRVGLGELNELGELSELVGVGHCVVF</sequence>
<dbReference type="Proteomes" id="UP001328107">
    <property type="component" value="Unassembled WGS sequence"/>
</dbReference>
<dbReference type="AlphaFoldDB" id="A0AAN5DHC0"/>
<keyword evidence="2" id="KW-1185">Reference proteome</keyword>
<reference evidence="2" key="1">
    <citation type="submission" date="2022-10" db="EMBL/GenBank/DDBJ databases">
        <title>Genome assembly of Pristionchus species.</title>
        <authorList>
            <person name="Yoshida K."/>
            <person name="Sommer R.J."/>
        </authorList>
    </citation>
    <scope>NUCLEOTIDE SEQUENCE [LARGE SCALE GENOMIC DNA]</scope>
    <source>
        <strain evidence="2">RS5460</strain>
    </source>
</reference>
<proteinExistence type="predicted"/>
<organism evidence="1 2">
    <name type="scientific">Pristionchus mayeri</name>
    <dbReference type="NCBI Taxonomy" id="1317129"/>
    <lineage>
        <taxon>Eukaryota</taxon>
        <taxon>Metazoa</taxon>
        <taxon>Ecdysozoa</taxon>
        <taxon>Nematoda</taxon>
        <taxon>Chromadorea</taxon>
        <taxon>Rhabditida</taxon>
        <taxon>Rhabditina</taxon>
        <taxon>Diplogasteromorpha</taxon>
        <taxon>Diplogasteroidea</taxon>
        <taxon>Neodiplogasteridae</taxon>
        <taxon>Pristionchus</taxon>
    </lineage>
</organism>
<accession>A0AAN5DHC0</accession>
<gene>
    <name evidence="1" type="ORF">PMAYCL1PPCAC_32380</name>
</gene>
<evidence type="ECO:0000313" key="2">
    <source>
        <dbReference type="Proteomes" id="UP001328107"/>
    </source>
</evidence>